<dbReference type="InterPro" id="IPR007138">
    <property type="entry name" value="ABM_dom"/>
</dbReference>
<dbReference type="Pfam" id="PF03992">
    <property type="entry name" value="ABM"/>
    <property type="match status" value="1"/>
</dbReference>
<dbReference type="STRING" id="1395513.P343_15165"/>
<organism evidence="2 3">
    <name type="scientific">Sporolactobacillus laevolacticus DSM 442</name>
    <dbReference type="NCBI Taxonomy" id="1395513"/>
    <lineage>
        <taxon>Bacteria</taxon>
        <taxon>Bacillati</taxon>
        <taxon>Bacillota</taxon>
        <taxon>Bacilli</taxon>
        <taxon>Bacillales</taxon>
        <taxon>Sporolactobacillaceae</taxon>
        <taxon>Sporolactobacillus</taxon>
    </lineage>
</organism>
<dbReference type="RefSeq" id="WP_023511255.1">
    <property type="nucleotide sequence ID" value="NZ_AWTC01000016.1"/>
</dbReference>
<evidence type="ECO:0000313" key="3">
    <source>
        <dbReference type="Proteomes" id="UP000018296"/>
    </source>
</evidence>
<comment type="caution">
    <text evidence="2">The sequence shown here is derived from an EMBL/GenBank/DDBJ whole genome shotgun (WGS) entry which is preliminary data.</text>
</comment>
<name>V6J2C3_9BACL</name>
<proteinExistence type="predicted"/>
<dbReference type="Proteomes" id="UP000018296">
    <property type="component" value="Unassembled WGS sequence"/>
</dbReference>
<dbReference type="Gene3D" id="3.30.70.100">
    <property type="match status" value="1"/>
</dbReference>
<dbReference type="SUPFAM" id="SSF54909">
    <property type="entry name" value="Dimeric alpha+beta barrel"/>
    <property type="match status" value="1"/>
</dbReference>
<evidence type="ECO:0000259" key="1">
    <source>
        <dbReference type="PROSITE" id="PS51725"/>
    </source>
</evidence>
<dbReference type="InterPro" id="IPR011008">
    <property type="entry name" value="Dimeric_a/b-barrel"/>
</dbReference>
<dbReference type="PANTHER" id="PTHR33336">
    <property type="entry name" value="QUINOL MONOOXYGENASE YGIN-RELATED"/>
    <property type="match status" value="1"/>
</dbReference>
<protein>
    <submittedName>
        <fullName evidence="2">Monooxygenase</fullName>
    </submittedName>
</protein>
<sequence>MIIIHALFRVKPEQKDQFLSETKPLVAGSQAEEGNISYELYENTQVPNSFIMVEEWKDQNAVDTHNQTEHFVHFGANSKSFFEVPTQVSLFQAEKKN</sequence>
<dbReference type="GO" id="GO:0004497">
    <property type="term" value="F:monooxygenase activity"/>
    <property type="evidence" value="ECO:0007669"/>
    <property type="project" value="UniProtKB-KW"/>
</dbReference>
<keyword evidence="3" id="KW-1185">Reference proteome</keyword>
<gene>
    <name evidence="2" type="ORF">P343_15165</name>
</gene>
<keyword evidence="2" id="KW-0503">Monooxygenase</keyword>
<dbReference type="PATRIC" id="fig|1395513.3.peg.3084"/>
<dbReference type="AlphaFoldDB" id="V6J2C3"/>
<dbReference type="OrthoDB" id="287932at2"/>
<reference evidence="2 3" key="1">
    <citation type="journal article" date="2013" name="Genome Announc.">
        <title>Genome Sequence of Sporolactobacillus laevolacticus DSM442, an Efficient Polymer-Grade D-Lactate Producer from Agricultural Waste Cottonseed as a Nitrogen Source.</title>
        <authorList>
            <person name="Wang H."/>
            <person name="Wang L."/>
            <person name="Ju J."/>
            <person name="Yu B."/>
            <person name="Ma Y."/>
        </authorList>
    </citation>
    <scope>NUCLEOTIDE SEQUENCE [LARGE SCALE GENOMIC DNA]</scope>
    <source>
        <strain evidence="2 3">DSM 442</strain>
    </source>
</reference>
<dbReference type="InterPro" id="IPR050744">
    <property type="entry name" value="AI-2_Isomerase_LsrG"/>
</dbReference>
<dbReference type="PROSITE" id="PS51725">
    <property type="entry name" value="ABM"/>
    <property type="match status" value="1"/>
</dbReference>
<accession>V6J2C3</accession>
<feature type="domain" description="ABM" evidence="1">
    <location>
        <begin position="2"/>
        <end position="91"/>
    </location>
</feature>
<dbReference type="eggNOG" id="COG1359">
    <property type="taxonomic scope" value="Bacteria"/>
</dbReference>
<keyword evidence="2" id="KW-0560">Oxidoreductase</keyword>
<dbReference type="PANTHER" id="PTHR33336:SF3">
    <property type="entry name" value="ABM DOMAIN-CONTAINING PROTEIN"/>
    <property type="match status" value="1"/>
</dbReference>
<evidence type="ECO:0000313" key="2">
    <source>
        <dbReference type="EMBL" id="EST10909.1"/>
    </source>
</evidence>
<dbReference type="EMBL" id="AWTC01000016">
    <property type="protein sequence ID" value="EST10909.1"/>
    <property type="molecule type" value="Genomic_DNA"/>
</dbReference>